<dbReference type="Pfam" id="PF07873">
    <property type="entry name" value="YabP"/>
    <property type="match status" value="1"/>
</dbReference>
<dbReference type="Gene3D" id="2.60.40.2000">
    <property type="match status" value="1"/>
</dbReference>
<dbReference type="GO" id="GO:0030435">
    <property type="term" value="P:sporulation resulting in formation of a cellular spore"/>
    <property type="evidence" value="ECO:0007669"/>
    <property type="project" value="InterPro"/>
</dbReference>
<dbReference type="Proteomes" id="UP000199545">
    <property type="component" value="Unassembled WGS sequence"/>
</dbReference>
<dbReference type="STRING" id="46223.SAMN05421852_10835"/>
<protein>
    <submittedName>
        <fullName evidence="1">Sporulation protein YabP</fullName>
    </submittedName>
</protein>
<evidence type="ECO:0000313" key="2">
    <source>
        <dbReference type="Proteomes" id="UP000199545"/>
    </source>
</evidence>
<dbReference type="NCBIfam" id="TIGR02892">
    <property type="entry name" value="spore_yabP"/>
    <property type="match status" value="1"/>
</dbReference>
<dbReference type="RefSeq" id="WP_093229842.1">
    <property type="nucleotide sequence ID" value="NZ_FORR01000008.1"/>
</dbReference>
<accession>A0A1I3QNP0</accession>
<name>A0A1I3QNP0_9BACL</name>
<proteinExistence type="predicted"/>
<evidence type="ECO:0000313" key="1">
    <source>
        <dbReference type="EMBL" id="SFJ35718.1"/>
    </source>
</evidence>
<keyword evidence="2" id="KW-1185">Reference proteome</keyword>
<dbReference type="PIRSF" id="PIRSF011576">
    <property type="entry name" value="YabP"/>
    <property type="match status" value="1"/>
</dbReference>
<gene>
    <name evidence="1" type="ORF">SAMN05421852_10835</name>
</gene>
<organism evidence="1 2">
    <name type="scientific">Thermoflavimicrobium dichotomicum</name>
    <dbReference type="NCBI Taxonomy" id="46223"/>
    <lineage>
        <taxon>Bacteria</taxon>
        <taxon>Bacillati</taxon>
        <taxon>Bacillota</taxon>
        <taxon>Bacilli</taxon>
        <taxon>Bacillales</taxon>
        <taxon>Thermoactinomycetaceae</taxon>
        <taxon>Thermoflavimicrobium</taxon>
    </lineage>
</organism>
<dbReference type="InterPro" id="IPR012504">
    <property type="entry name" value="Spore_YabP"/>
</dbReference>
<dbReference type="AlphaFoldDB" id="A0A1I3QNP0"/>
<dbReference type="OrthoDB" id="9795125at2"/>
<sequence length="95" mass="10739">MVEQTSQTRHEIVLVDRKNLEISGVVSVESFDNEEFLLQTDCGFLGVRGQDLHIKNLDLEQGLVSIEGHLVEFNYLDAAIPRADKNKGLLGRLFR</sequence>
<dbReference type="InterPro" id="IPR038705">
    <property type="entry name" value="YabP_sf"/>
</dbReference>
<dbReference type="EMBL" id="FORR01000008">
    <property type="protein sequence ID" value="SFJ35718.1"/>
    <property type="molecule type" value="Genomic_DNA"/>
</dbReference>
<reference evidence="1 2" key="1">
    <citation type="submission" date="2016-10" db="EMBL/GenBank/DDBJ databases">
        <authorList>
            <person name="de Groot N.N."/>
        </authorList>
    </citation>
    <scope>NUCLEOTIDE SEQUENCE [LARGE SCALE GENOMIC DNA]</scope>
    <source>
        <strain evidence="1 2">DSM 44778</strain>
    </source>
</reference>
<dbReference type="InterPro" id="IPR022476">
    <property type="entry name" value="Spore_YabP/YqfC"/>
</dbReference>